<dbReference type="Pfam" id="PF13783">
    <property type="entry name" value="DUF4177"/>
    <property type="match status" value="1"/>
</dbReference>
<keyword evidence="2" id="KW-1185">Reference proteome</keyword>
<proteinExistence type="predicted"/>
<name>A0ABP9X5Z5_9CHLR</name>
<comment type="caution">
    <text evidence="1">The sequence shown here is derived from an EMBL/GenBank/DDBJ whole genome shotgun (WGS) entry which is preliminary data.</text>
</comment>
<reference evidence="1 2" key="1">
    <citation type="submission" date="2024-02" db="EMBL/GenBank/DDBJ databases">
        <title>Herpetosiphon gulosus NBRC 112829.</title>
        <authorList>
            <person name="Ichikawa N."/>
            <person name="Katano-Makiyama Y."/>
            <person name="Hidaka K."/>
        </authorList>
    </citation>
    <scope>NUCLEOTIDE SEQUENCE [LARGE SCALE GENOMIC DNA]</scope>
    <source>
        <strain evidence="1 2">NBRC 112829</strain>
    </source>
</reference>
<accession>A0ABP9X5Z5</accession>
<dbReference type="Proteomes" id="UP001428290">
    <property type="component" value="Unassembled WGS sequence"/>
</dbReference>
<dbReference type="RefSeq" id="WP_345723562.1">
    <property type="nucleotide sequence ID" value="NZ_BAABRU010000014.1"/>
</dbReference>
<dbReference type="InterPro" id="IPR025234">
    <property type="entry name" value="YjzH-like"/>
</dbReference>
<evidence type="ECO:0008006" key="3">
    <source>
        <dbReference type="Google" id="ProtNLM"/>
    </source>
</evidence>
<protein>
    <recommendedName>
        <fullName evidence="3">DUF4177 domain-containing protein</fullName>
    </recommendedName>
</protein>
<sequence>MQQWEYHVELVDISGFWSPNVDPSIISRMFNKAGSDGWEIVGIVDINSGHGQSSRLLVTFKRPRPA</sequence>
<dbReference type="EMBL" id="BAABRU010000014">
    <property type="protein sequence ID" value="GAA5529973.1"/>
    <property type="molecule type" value="Genomic_DNA"/>
</dbReference>
<gene>
    <name evidence="1" type="ORF">Hgul01_03787</name>
</gene>
<organism evidence="1 2">
    <name type="scientific">Herpetosiphon gulosus</name>
    <dbReference type="NCBI Taxonomy" id="1973496"/>
    <lineage>
        <taxon>Bacteria</taxon>
        <taxon>Bacillati</taxon>
        <taxon>Chloroflexota</taxon>
        <taxon>Chloroflexia</taxon>
        <taxon>Herpetosiphonales</taxon>
        <taxon>Herpetosiphonaceae</taxon>
        <taxon>Herpetosiphon</taxon>
    </lineage>
</organism>
<evidence type="ECO:0000313" key="1">
    <source>
        <dbReference type="EMBL" id="GAA5529973.1"/>
    </source>
</evidence>
<evidence type="ECO:0000313" key="2">
    <source>
        <dbReference type="Proteomes" id="UP001428290"/>
    </source>
</evidence>